<keyword evidence="6" id="KW-0418">Kinase</keyword>
<dbReference type="PaxDb" id="522772-Dacet_0343"/>
<evidence type="ECO:0000256" key="2">
    <source>
        <dbReference type="ARBA" id="ARBA00012438"/>
    </source>
</evidence>
<evidence type="ECO:0000256" key="3">
    <source>
        <dbReference type="ARBA" id="ARBA00022553"/>
    </source>
</evidence>
<comment type="catalytic activity">
    <reaction evidence="1">
        <text>ATP + protein L-histidine = ADP + protein N-phospho-L-histidine.</text>
        <dbReference type="EC" id="2.7.13.3"/>
    </reaction>
</comment>
<proteinExistence type="predicted"/>
<evidence type="ECO:0000259" key="5">
    <source>
        <dbReference type="PROSITE" id="PS50109"/>
    </source>
</evidence>
<dbReference type="Pfam" id="PF02518">
    <property type="entry name" value="HATPase_c"/>
    <property type="match status" value="1"/>
</dbReference>
<dbReference type="STRING" id="522772.Dacet_0343"/>
<sequence>MVDILYQSLIFAGFVIFAVIFYMKRAASGFLKVITEIIKVNELNEYDPVKFLETLPPLIDKLGIHSYSYYLYYHDTEHQKHANHKKNSFKKFVCAQDFTIFLEISPGKLRWERAYLVRLLVETVFLILKIDVNLNLRAANKALSEFNKINAFLSHDVKNLVQFLNIMQHNLSGNLTSNDKERLIRYMKSSAPTIKMRADRVLSTITENTKDFMTEDEVVTPCLIARNIASIMNVPIQCNGEEEEISTDRKSLIIIFENLIKNFYDKSINEPGIKLTVSISKSEEYFTISFSDTGSMIPNTERIFEPFFSDKKGGLGIGLYHCRSIASNISGKLWAENSAEGPTFVLQLKRK</sequence>
<dbReference type="InterPro" id="IPR003594">
    <property type="entry name" value="HATPase_dom"/>
</dbReference>
<dbReference type="InterPro" id="IPR004358">
    <property type="entry name" value="Sig_transdc_His_kin-like_C"/>
</dbReference>
<dbReference type="HOGENOM" id="CLU_752113_0_0_0"/>
<dbReference type="InterPro" id="IPR005467">
    <property type="entry name" value="His_kinase_dom"/>
</dbReference>
<keyword evidence="6" id="KW-0808">Transferase</keyword>
<dbReference type="PANTHER" id="PTHR43547">
    <property type="entry name" value="TWO-COMPONENT HISTIDINE KINASE"/>
    <property type="match status" value="1"/>
</dbReference>
<dbReference type="SUPFAM" id="SSF55874">
    <property type="entry name" value="ATPase domain of HSP90 chaperone/DNA topoisomerase II/histidine kinase"/>
    <property type="match status" value="1"/>
</dbReference>
<dbReference type="eggNOG" id="COG4191">
    <property type="taxonomic scope" value="Bacteria"/>
</dbReference>
<evidence type="ECO:0000256" key="4">
    <source>
        <dbReference type="SAM" id="Phobius"/>
    </source>
</evidence>
<reference evidence="6 7" key="1">
    <citation type="journal article" date="2010" name="Stand. Genomic Sci.">
        <title>Complete genome sequence of Denitrovibrio acetiphilus type strain (N2460).</title>
        <authorList>
            <person name="Kiss H."/>
            <person name="Lang E."/>
            <person name="Lapidus A."/>
            <person name="Copeland A."/>
            <person name="Nolan M."/>
            <person name="Glavina Del Rio T."/>
            <person name="Chen F."/>
            <person name="Lucas S."/>
            <person name="Tice H."/>
            <person name="Cheng J.F."/>
            <person name="Han C."/>
            <person name="Goodwin L."/>
            <person name="Pitluck S."/>
            <person name="Liolios K."/>
            <person name="Pati A."/>
            <person name="Ivanova N."/>
            <person name="Mavromatis K."/>
            <person name="Chen A."/>
            <person name="Palaniappan K."/>
            <person name="Land M."/>
            <person name="Hauser L."/>
            <person name="Chang Y.J."/>
            <person name="Jeffries C.D."/>
            <person name="Detter J.C."/>
            <person name="Brettin T."/>
            <person name="Spring S."/>
            <person name="Rohde M."/>
            <person name="Goker M."/>
            <person name="Woyke T."/>
            <person name="Bristow J."/>
            <person name="Eisen J.A."/>
            <person name="Markowitz V."/>
            <person name="Hugenholtz P."/>
            <person name="Kyrpides N.C."/>
            <person name="Klenk H.P."/>
        </authorList>
    </citation>
    <scope>NUCLEOTIDE SEQUENCE [LARGE SCALE GENOMIC DNA]</scope>
    <source>
        <strain evidence="7">DSM 12809 / NBRC 114555 / N2460</strain>
    </source>
</reference>
<keyword evidence="3" id="KW-0597">Phosphoprotein</keyword>
<dbReference type="InParanoid" id="D4H2T2"/>
<name>D4H2T2_DENA2</name>
<evidence type="ECO:0000256" key="1">
    <source>
        <dbReference type="ARBA" id="ARBA00000085"/>
    </source>
</evidence>
<dbReference type="PROSITE" id="PS50109">
    <property type="entry name" value="HIS_KIN"/>
    <property type="match status" value="1"/>
</dbReference>
<dbReference type="EC" id="2.7.13.3" evidence="2"/>
<keyword evidence="4" id="KW-1133">Transmembrane helix</keyword>
<dbReference type="SMART" id="SM00387">
    <property type="entry name" value="HATPase_c"/>
    <property type="match status" value="1"/>
</dbReference>
<evidence type="ECO:0000313" key="6">
    <source>
        <dbReference type="EMBL" id="ADD67143.1"/>
    </source>
</evidence>
<dbReference type="GO" id="GO:0000155">
    <property type="term" value="F:phosphorelay sensor kinase activity"/>
    <property type="evidence" value="ECO:0007669"/>
    <property type="project" value="TreeGrafter"/>
</dbReference>
<feature type="domain" description="Histidine kinase" evidence="5">
    <location>
        <begin position="152"/>
        <end position="351"/>
    </location>
</feature>
<protein>
    <recommendedName>
        <fullName evidence="2">histidine kinase</fullName>
        <ecNumber evidence="2">2.7.13.3</ecNumber>
    </recommendedName>
</protein>
<dbReference type="InterPro" id="IPR036890">
    <property type="entry name" value="HATPase_C_sf"/>
</dbReference>
<keyword evidence="7" id="KW-1185">Reference proteome</keyword>
<feature type="transmembrane region" description="Helical" evidence="4">
    <location>
        <begin position="6"/>
        <end position="23"/>
    </location>
</feature>
<dbReference type="PANTHER" id="PTHR43547:SF2">
    <property type="entry name" value="HYBRID SIGNAL TRANSDUCTION HISTIDINE KINASE C"/>
    <property type="match status" value="1"/>
</dbReference>
<gene>
    <name evidence="6" type="ordered locus">Dacet_0343</name>
</gene>
<dbReference type="EMBL" id="CP001968">
    <property type="protein sequence ID" value="ADD67143.1"/>
    <property type="molecule type" value="Genomic_DNA"/>
</dbReference>
<evidence type="ECO:0000313" key="7">
    <source>
        <dbReference type="Proteomes" id="UP000002012"/>
    </source>
</evidence>
<organism evidence="6 7">
    <name type="scientific">Denitrovibrio acetiphilus (strain DSM 12809 / NBRC 114555 / N2460)</name>
    <dbReference type="NCBI Taxonomy" id="522772"/>
    <lineage>
        <taxon>Bacteria</taxon>
        <taxon>Pseudomonadati</taxon>
        <taxon>Deferribacterota</taxon>
        <taxon>Deferribacteres</taxon>
        <taxon>Deferribacterales</taxon>
        <taxon>Geovibrionaceae</taxon>
        <taxon>Denitrovibrio</taxon>
    </lineage>
</organism>
<dbReference type="RefSeq" id="WP_013009688.1">
    <property type="nucleotide sequence ID" value="NC_013943.1"/>
</dbReference>
<accession>D4H2T2</accession>
<dbReference type="AlphaFoldDB" id="D4H2T2"/>
<dbReference type="OrthoDB" id="9815750at2"/>
<dbReference type="PRINTS" id="PR00344">
    <property type="entry name" value="BCTRLSENSOR"/>
</dbReference>
<dbReference type="Proteomes" id="UP000002012">
    <property type="component" value="Chromosome"/>
</dbReference>
<dbReference type="KEGG" id="dap:Dacet_0343"/>
<keyword evidence="4" id="KW-0472">Membrane</keyword>
<keyword evidence="4" id="KW-0812">Transmembrane</keyword>
<dbReference type="Gene3D" id="3.30.565.10">
    <property type="entry name" value="Histidine kinase-like ATPase, C-terminal domain"/>
    <property type="match status" value="1"/>
</dbReference>